<proteinExistence type="predicted"/>
<dbReference type="AlphaFoldDB" id="A0A2S7WMH6"/>
<reference evidence="1 2" key="1">
    <citation type="submission" date="2016-12" db="EMBL/GenBank/DDBJ databases">
        <title>Trade-off between light-utilization and light-protection in marine flavobacteria.</title>
        <authorList>
            <person name="Kumagai Y."/>
            <person name="Yoshizawa S."/>
            <person name="Kogure K."/>
            <person name="Iwasaki W."/>
        </authorList>
    </citation>
    <scope>NUCLEOTIDE SEQUENCE [LARGE SCALE GENOMIC DNA]</scope>
    <source>
        <strain evidence="1 2">NBRC 108759</strain>
    </source>
</reference>
<organism evidence="1 2">
    <name type="scientific">Polaribacter porphyrae</name>
    <dbReference type="NCBI Taxonomy" id="1137780"/>
    <lineage>
        <taxon>Bacteria</taxon>
        <taxon>Pseudomonadati</taxon>
        <taxon>Bacteroidota</taxon>
        <taxon>Flavobacteriia</taxon>
        <taxon>Flavobacteriales</taxon>
        <taxon>Flavobacteriaceae</taxon>
    </lineage>
</organism>
<gene>
    <name evidence="1" type="ORF">BTO18_06280</name>
</gene>
<dbReference type="EMBL" id="MSCN01000001">
    <property type="protein sequence ID" value="PQJ78815.1"/>
    <property type="molecule type" value="Genomic_DNA"/>
</dbReference>
<name>A0A2S7WMH6_9FLAO</name>
<dbReference type="OrthoDB" id="932463at2"/>
<evidence type="ECO:0000313" key="1">
    <source>
        <dbReference type="EMBL" id="PQJ78815.1"/>
    </source>
</evidence>
<evidence type="ECO:0000313" key="2">
    <source>
        <dbReference type="Proteomes" id="UP000238882"/>
    </source>
</evidence>
<sequence length="304" mass="35284">MIKNISFVLSLLFFTNVYSNQRALFVDGFNNILGSPSKENKLLGFAKKNNFNTLILYELNKIDKRFPLTDTRKNSVLADFIAKAKLKYGIRKVGASGESATFFIDIVQVYNNSRPKPEEKFDIYNLEFEYWSKKASSNKGYYCEGYLRDNNQPCNRQGSFNYFLESLKKLKKLAKESKHNILIEAYVGYYTQKEISKISKYCDRLLIHTNGKSPKICFDSTLKNLEYLSKINSNIKVSIFFSARMNGMGYWLKFDSLDRGESLFKNQKNKKNNTLNGINGIDGFAYHTYSYLEKSISYNSYRKN</sequence>
<dbReference type="RefSeq" id="WP_105015410.1">
    <property type="nucleotide sequence ID" value="NZ_MSCN01000001.1"/>
</dbReference>
<protein>
    <submittedName>
        <fullName evidence="1">Uncharacterized protein</fullName>
    </submittedName>
</protein>
<keyword evidence="2" id="KW-1185">Reference proteome</keyword>
<accession>A0A2S7WMH6</accession>
<dbReference type="Proteomes" id="UP000238882">
    <property type="component" value="Unassembled WGS sequence"/>
</dbReference>
<comment type="caution">
    <text evidence="1">The sequence shown here is derived from an EMBL/GenBank/DDBJ whole genome shotgun (WGS) entry which is preliminary data.</text>
</comment>